<dbReference type="PANTHER" id="PTHR30504">
    <property type="entry name" value="GLUCANS BIOSYNTHESIS PROTEIN"/>
    <property type="match status" value="1"/>
</dbReference>
<keyword evidence="8" id="KW-1185">Reference proteome</keyword>
<dbReference type="Gene3D" id="2.60.40.10">
    <property type="entry name" value="Immunoglobulins"/>
    <property type="match status" value="1"/>
</dbReference>
<evidence type="ECO:0000313" key="8">
    <source>
        <dbReference type="Proteomes" id="UP000548867"/>
    </source>
</evidence>
<dbReference type="InterPro" id="IPR011013">
    <property type="entry name" value="Gal_mutarotase_sf_dom"/>
</dbReference>
<evidence type="ECO:0000259" key="6">
    <source>
        <dbReference type="Pfam" id="PF04349"/>
    </source>
</evidence>
<reference evidence="7 8" key="1">
    <citation type="submission" date="2020-08" db="EMBL/GenBank/DDBJ databases">
        <title>Genomic Encyclopedia of Type Strains, Phase IV (KMG-IV): sequencing the most valuable type-strain genomes for metagenomic binning, comparative biology and taxonomic classification.</title>
        <authorList>
            <person name="Goeker M."/>
        </authorList>
    </citation>
    <scope>NUCLEOTIDE SEQUENCE [LARGE SCALE GENOMIC DNA]</scope>
    <source>
        <strain evidence="7 8">DSM 27057</strain>
    </source>
</reference>
<dbReference type="InterPro" id="IPR014756">
    <property type="entry name" value="Ig_E-set"/>
</dbReference>
<feature type="domain" description="Glucan biosynthesis periplasmic MdoG C-terminal" evidence="6">
    <location>
        <begin position="24"/>
        <end position="475"/>
    </location>
</feature>
<dbReference type="InterPro" id="IPR007444">
    <property type="entry name" value="Glucan_biosyn_MdoG_C"/>
</dbReference>
<dbReference type="GO" id="GO:0051274">
    <property type="term" value="P:beta-glucan biosynthetic process"/>
    <property type="evidence" value="ECO:0007669"/>
    <property type="project" value="TreeGrafter"/>
</dbReference>
<dbReference type="SUPFAM" id="SSF81296">
    <property type="entry name" value="E set domains"/>
    <property type="match status" value="1"/>
</dbReference>
<evidence type="ECO:0000256" key="3">
    <source>
        <dbReference type="ARBA" id="ARBA00009284"/>
    </source>
</evidence>
<protein>
    <submittedName>
        <fullName evidence="7">Glucans biosynthesis protein</fullName>
    </submittedName>
</protein>
<dbReference type="Pfam" id="PF04349">
    <property type="entry name" value="MdoG"/>
    <property type="match status" value="1"/>
</dbReference>
<dbReference type="SUPFAM" id="SSF74650">
    <property type="entry name" value="Galactose mutarotase-like"/>
    <property type="match status" value="1"/>
</dbReference>
<evidence type="ECO:0000313" key="7">
    <source>
        <dbReference type="EMBL" id="MBB3954804.1"/>
    </source>
</evidence>
<comment type="subcellular location">
    <subcellularLocation>
        <location evidence="1">Periplasm</location>
    </subcellularLocation>
</comment>
<proteinExistence type="inferred from homology"/>
<dbReference type="InterPro" id="IPR014718">
    <property type="entry name" value="GH-type_carb-bd"/>
</dbReference>
<dbReference type="EMBL" id="JACIDX010000005">
    <property type="protein sequence ID" value="MBB3954804.1"/>
    <property type="molecule type" value="Genomic_DNA"/>
</dbReference>
<dbReference type="Proteomes" id="UP000548867">
    <property type="component" value="Unassembled WGS sequence"/>
</dbReference>
<dbReference type="GO" id="GO:0030288">
    <property type="term" value="C:outer membrane-bounded periplasmic space"/>
    <property type="evidence" value="ECO:0007669"/>
    <property type="project" value="TreeGrafter"/>
</dbReference>
<dbReference type="AlphaFoldDB" id="A0A7W6G5K6"/>
<dbReference type="RefSeq" id="WP_246404365.1">
    <property type="nucleotide sequence ID" value="NZ_JACIDX010000005.1"/>
</dbReference>
<dbReference type="GO" id="GO:0030246">
    <property type="term" value="F:carbohydrate binding"/>
    <property type="evidence" value="ECO:0007669"/>
    <property type="project" value="InterPro"/>
</dbReference>
<sequence length="480" mass="52484">MMAFAGRALGEAAIPGRFGPARRFSWDDLVAQAQMRARRPYARRIAAHAVPDFDTHVRLSYDPAEMVAGRLRLFPAKVDTAPDAVNIHVVENGMARAIVDTHGLFGGGQSADVAGFRVMEAHGGGDWLASLGASYFRAVGPTGQYGLSARAIAVDTAMSGPEEFPAFTDFWIEQKGTDHLLIHAIVDGPSLCGAYAFDITRTGAGVEHGVRTALFVRRDIARLGVAPITSMFDFDQSARPAHGDWRPEVHDSDGLAIHTGTGERIWRPLDNPPGPRVHMLRADGVKGFGMIQRDTTFDHYQDDLNFYNRRPSLWVSPEGDWGPGAVMLYEMNTISENVDNMAAMWISDRPARAGDRRDFAYRLHWGQGNIESDGNAVCVNYFMGPGGVPGADPIAGAMRYVFDFSGPALRGLTRDSKVEAVTDLGAALIMANVFPVEGQQDLWRVVMDVRVEGLKQNEFRLFLRRAGGALSETVIKTVRP</sequence>
<accession>A0A7W6G5K6</accession>
<comment type="similarity">
    <text evidence="3">Belongs to the OpgD/OpgG family.</text>
</comment>
<keyword evidence="5" id="KW-0574">Periplasm</keyword>
<dbReference type="Gene3D" id="2.70.98.10">
    <property type="match status" value="1"/>
</dbReference>
<gene>
    <name evidence="7" type="ORF">GGR38_001743</name>
</gene>
<dbReference type="UniPathway" id="UPA00637"/>
<evidence type="ECO:0000256" key="1">
    <source>
        <dbReference type="ARBA" id="ARBA00004418"/>
    </source>
</evidence>
<dbReference type="PANTHER" id="PTHR30504:SF3">
    <property type="entry name" value="GLUCANS BIOSYNTHESIS PROTEIN D"/>
    <property type="match status" value="1"/>
</dbReference>
<name>A0A7W6G5K6_9SPHN</name>
<organism evidence="7 8">
    <name type="scientific">Novosphingobium sediminicola</name>
    <dbReference type="NCBI Taxonomy" id="563162"/>
    <lineage>
        <taxon>Bacteria</taxon>
        <taxon>Pseudomonadati</taxon>
        <taxon>Pseudomonadota</taxon>
        <taxon>Alphaproteobacteria</taxon>
        <taxon>Sphingomonadales</taxon>
        <taxon>Sphingomonadaceae</taxon>
        <taxon>Novosphingobium</taxon>
    </lineage>
</organism>
<comment type="caution">
    <text evidence="7">The sequence shown here is derived from an EMBL/GenBank/DDBJ whole genome shotgun (WGS) entry which is preliminary data.</text>
</comment>
<evidence type="ECO:0000256" key="4">
    <source>
        <dbReference type="ARBA" id="ARBA00022729"/>
    </source>
</evidence>
<dbReference type="GO" id="GO:0003824">
    <property type="term" value="F:catalytic activity"/>
    <property type="evidence" value="ECO:0007669"/>
    <property type="project" value="InterPro"/>
</dbReference>
<evidence type="ECO:0000256" key="2">
    <source>
        <dbReference type="ARBA" id="ARBA00005001"/>
    </source>
</evidence>
<dbReference type="InterPro" id="IPR014438">
    <property type="entry name" value="Glucan_biosyn_MdoG/MdoD"/>
</dbReference>
<evidence type="ECO:0000256" key="5">
    <source>
        <dbReference type="ARBA" id="ARBA00022764"/>
    </source>
</evidence>
<dbReference type="InterPro" id="IPR013783">
    <property type="entry name" value="Ig-like_fold"/>
</dbReference>
<comment type="pathway">
    <text evidence="2">Glycan metabolism; osmoregulated periplasmic glucan (OPG) biosynthesis.</text>
</comment>
<keyword evidence="4" id="KW-0732">Signal</keyword>